<dbReference type="Proteomes" id="UP000017786">
    <property type="component" value="Chromosome"/>
</dbReference>
<evidence type="ECO:0000313" key="5">
    <source>
        <dbReference type="Proteomes" id="UP000017786"/>
    </source>
</evidence>
<dbReference type="InterPro" id="IPR054612">
    <property type="entry name" value="Phage_capsid-like_C"/>
</dbReference>
<dbReference type="eggNOG" id="COG4653">
    <property type="taxonomic scope" value="Bacteria"/>
</dbReference>
<evidence type="ECO:0000256" key="1">
    <source>
        <dbReference type="ARBA" id="ARBA00004328"/>
    </source>
</evidence>
<feature type="compositionally biased region" description="Basic and acidic residues" evidence="2">
    <location>
        <begin position="93"/>
        <end position="108"/>
    </location>
</feature>
<sequence>MKKMTEIDFTTVEQCRAAAQQLLDSTDGDLTGPAAERFQALTLHAEQLRERQAQRDRRHATDLAAMVRGLQSGELRTEGGANGMHTLNGEQRSQYDEDRPAPDRQRDSAMRTIERSHKAGLLAAGGAEVAERLVGSGPAPARSWAARWIAETGCEKYREAFSKLVLDPQRGHLQFTPAEGEAFRRVTALQAEQRAMSLTDAAGGFLVPFELDPTVLLSSDGSNNPLMKISRVIQTVSDVWHGVTSEGVVAEWLPESSEAADASPTLTQPAIPSCKASVFVPFSVELQGDATTLMQELGRLLQDGADQLLATAFTTGSGTGQPTGIISALAGGSSVVTGDGSEALAASDIYKVQSMLPPRFQPRASWNANLSILNTIRQFETTNGALRFPELSTSPPKLLGRNIYENSNMDGSLNTAATETNHVLLYGDFSQFAITMRTGSSLELIPHLVGANRRPTGERGAWLWMRVGSDVLVDNAFRLLNVPTSA</sequence>
<proteinExistence type="predicted"/>
<dbReference type="SUPFAM" id="SSF56563">
    <property type="entry name" value="Major capsid protein gp5"/>
    <property type="match status" value="1"/>
</dbReference>
<feature type="domain" description="Phage capsid-like C-terminal" evidence="3">
    <location>
        <begin position="203"/>
        <end position="481"/>
    </location>
</feature>
<feature type="region of interest" description="Disordered" evidence="2">
    <location>
        <begin position="69"/>
        <end position="108"/>
    </location>
</feature>
<reference evidence="4 5" key="1">
    <citation type="submission" date="2013-10" db="EMBL/GenBank/DDBJ databases">
        <title>Genome sequence of Mycobacterium kansasii.</title>
        <authorList>
            <consortium name="McGill University Mycobacterium genome consortium"/>
            <person name="Veyrier F.J."/>
            <person name="Behr M.A."/>
        </authorList>
    </citation>
    <scope>NUCLEOTIDE SEQUENCE [LARGE SCALE GENOMIC DNA]</scope>
    <source>
        <strain evidence="4 5">ATCC 12478</strain>
    </source>
</reference>
<dbReference type="NCBIfam" id="TIGR01554">
    <property type="entry name" value="major_cap_HK97"/>
    <property type="match status" value="1"/>
</dbReference>
<dbReference type="EMBL" id="CP006835">
    <property type="protein sequence ID" value="AGZ51098.1"/>
    <property type="molecule type" value="Genomic_DNA"/>
</dbReference>
<evidence type="ECO:0000259" key="3">
    <source>
        <dbReference type="Pfam" id="PF05065"/>
    </source>
</evidence>
<evidence type="ECO:0000256" key="2">
    <source>
        <dbReference type="SAM" id="MobiDB-lite"/>
    </source>
</evidence>
<gene>
    <name evidence="4" type="ORF">MKAN_13125</name>
</gene>
<dbReference type="HOGENOM" id="CLU_042625_0_0_11"/>
<dbReference type="AlphaFoldDB" id="U5WPH3"/>
<comment type="subcellular location">
    <subcellularLocation>
        <location evidence="1">Virion</location>
    </subcellularLocation>
</comment>
<name>U5WPH3_MYCKA</name>
<evidence type="ECO:0000313" key="4">
    <source>
        <dbReference type="EMBL" id="AGZ51098.1"/>
    </source>
</evidence>
<organism evidence="4 5">
    <name type="scientific">Mycobacterium kansasii ATCC 12478</name>
    <dbReference type="NCBI Taxonomy" id="557599"/>
    <lineage>
        <taxon>Bacteria</taxon>
        <taxon>Bacillati</taxon>
        <taxon>Actinomycetota</taxon>
        <taxon>Actinomycetes</taxon>
        <taxon>Mycobacteriales</taxon>
        <taxon>Mycobacteriaceae</taxon>
        <taxon>Mycobacterium</taxon>
    </lineage>
</organism>
<accession>U5WPH3</accession>
<protein>
    <recommendedName>
        <fullName evidence="3">Phage capsid-like C-terminal domain-containing protein</fullName>
    </recommendedName>
</protein>
<dbReference type="Pfam" id="PF05065">
    <property type="entry name" value="Phage_capsid"/>
    <property type="match status" value="1"/>
</dbReference>
<dbReference type="InterPro" id="IPR024455">
    <property type="entry name" value="Phage_capsid"/>
</dbReference>
<dbReference type="KEGG" id="mkn:MKAN_13125"/>